<protein>
    <submittedName>
        <fullName evidence="2">Uncharacterized protein</fullName>
    </submittedName>
</protein>
<keyword evidence="3" id="KW-1185">Reference proteome</keyword>
<organism evidence="2 3">
    <name type="scientific">Glossina pallidipes</name>
    <name type="common">Tsetse fly</name>
    <dbReference type="NCBI Taxonomy" id="7398"/>
    <lineage>
        <taxon>Eukaryota</taxon>
        <taxon>Metazoa</taxon>
        <taxon>Ecdysozoa</taxon>
        <taxon>Arthropoda</taxon>
        <taxon>Hexapoda</taxon>
        <taxon>Insecta</taxon>
        <taxon>Pterygota</taxon>
        <taxon>Neoptera</taxon>
        <taxon>Endopterygota</taxon>
        <taxon>Diptera</taxon>
        <taxon>Brachycera</taxon>
        <taxon>Muscomorpha</taxon>
        <taxon>Hippoboscoidea</taxon>
        <taxon>Glossinidae</taxon>
        <taxon>Glossina</taxon>
    </lineage>
</organism>
<feature type="compositionally biased region" description="Basic and acidic residues" evidence="1">
    <location>
        <begin position="119"/>
        <end position="133"/>
    </location>
</feature>
<dbReference type="EnsemblMetazoa" id="GPAI021002-RA">
    <property type="protein sequence ID" value="GPAI021002-PA"/>
    <property type="gene ID" value="GPAI021002"/>
</dbReference>
<evidence type="ECO:0000313" key="2">
    <source>
        <dbReference type="EnsemblMetazoa" id="GPAI021002-PA"/>
    </source>
</evidence>
<reference evidence="3" key="1">
    <citation type="submission" date="2014-03" db="EMBL/GenBank/DDBJ databases">
        <authorList>
            <person name="Aksoy S."/>
            <person name="Warren W."/>
            <person name="Wilson R.K."/>
        </authorList>
    </citation>
    <scope>NUCLEOTIDE SEQUENCE [LARGE SCALE GENOMIC DNA]</scope>
    <source>
        <strain evidence="3">IAEA</strain>
    </source>
</reference>
<dbReference type="AlphaFoldDB" id="A0A1A9ZPI8"/>
<dbReference type="Proteomes" id="UP000092445">
    <property type="component" value="Unassembled WGS sequence"/>
</dbReference>
<accession>A0A1A9ZPI8</accession>
<evidence type="ECO:0000256" key="1">
    <source>
        <dbReference type="SAM" id="MobiDB-lite"/>
    </source>
</evidence>
<feature type="region of interest" description="Disordered" evidence="1">
    <location>
        <begin position="116"/>
        <end position="140"/>
    </location>
</feature>
<name>A0A1A9ZPI8_GLOPL</name>
<proteinExistence type="predicted"/>
<evidence type="ECO:0000313" key="3">
    <source>
        <dbReference type="Proteomes" id="UP000092445"/>
    </source>
</evidence>
<sequence>MEESTIPIAKPRPALGTIKCVMDVAIVQLLILPAAIRIYGSVIKAFNVGGSVSAFCTEGCSMKSCSRPSPRANMDNTKNGADLPTNSYMIPPNGGPIKTPNAKPPKAIPIAFPRSLSSSRDEHHNETSKHRVDTPAVDSTSPAASLLLPGQGVVGGGVCGVNGVRGKLSKGASGCRISYRNSGIIGTKKKQKHILRCTELLNTRLNN</sequence>
<dbReference type="VEuPathDB" id="VectorBase:GPAI021002"/>
<reference evidence="2" key="2">
    <citation type="submission" date="2020-05" db="UniProtKB">
        <authorList>
            <consortium name="EnsemblMetazoa"/>
        </authorList>
    </citation>
    <scope>IDENTIFICATION</scope>
    <source>
        <strain evidence="2">IAEA</strain>
    </source>
</reference>